<dbReference type="Proteomes" id="UP001558613">
    <property type="component" value="Unassembled WGS sequence"/>
</dbReference>
<keyword evidence="2" id="KW-1185">Reference proteome</keyword>
<comment type="caution">
    <text evidence="1">The sequence shown here is derived from an EMBL/GenBank/DDBJ whole genome shotgun (WGS) entry which is preliminary data.</text>
</comment>
<dbReference type="EMBL" id="JAYMGO010000009">
    <property type="protein sequence ID" value="KAL1268706.1"/>
    <property type="molecule type" value="Genomic_DNA"/>
</dbReference>
<organism evidence="1 2">
    <name type="scientific">Cirrhinus molitorella</name>
    <name type="common">mud carp</name>
    <dbReference type="NCBI Taxonomy" id="172907"/>
    <lineage>
        <taxon>Eukaryota</taxon>
        <taxon>Metazoa</taxon>
        <taxon>Chordata</taxon>
        <taxon>Craniata</taxon>
        <taxon>Vertebrata</taxon>
        <taxon>Euteleostomi</taxon>
        <taxon>Actinopterygii</taxon>
        <taxon>Neopterygii</taxon>
        <taxon>Teleostei</taxon>
        <taxon>Ostariophysi</taxon>
        <taxon>Cypriniformes</taxon>
        <taxon>Cyprinidae</taxon>
        <taxon>Labeoninae</taxon>
        <taxon>Labeonini</taxon>
        <taxon>Cirrhinus</taxon>
    </lineage>
</organism>
<protein>
    <submittedName>
        <fullName evidence="1">Uncharacterized protein</fullName>
    </submittedName>
</protein>
<name>A0ABR3MVL7_9TELE</name>
<dbReference type="PANTHER" id="PTHR33053">
    <property type="entry name" value="PROTEIN, PUTATIVE-RELATED"/>
    <property type="match status" value="1"/>
</dbReference>
<evidence type="ECO:0000313" key="2">
    <source>
        <dbReference type="Proteomes" id="UP001558613"/>
    </source>
</evidence>
<proteinExistence type="predicted"/>
<reference evidence="1 2" key="1">
    <citation type="submission" date="2023-09" db="EMBL/GenBank/DDBJ databases">
        <authorList>
            <person name="Wang M."/>
        </authorList>
    </citation>
    <scope>NUCLEOTIDE SEQUENCE [LARGE SCALE GENOMIC DNA]</scope>
    <source>
        <strain evidence="1">GT-2023</strain>
        <tissue evidence="1">Liver</tissue>
    </source>
</reference>
<gene>
    <name evidence="1" type="ORF">QQF64_034069</name>
</gene>
<accession>A0ABR3MVL7</accession>
<evidence type="ECO:0000313" key="1">
    <source>
        <dbReference type="EMBL" id="KAL1268706.1"/>
    </source>
</evidence>
<sequence length="204" mass="23499">MLRGQMPSEFARQPRGLQELDRWKATEFRQFLLYTGPIVLKNTVSSQLCSLNDICCFPYENYLQQIKRLVRTGQNPLEQVSKRLVEIEHAQGNSSAQPKAKPQMYISSKRRDSCFLLEDESFAFVQERRGDGTAVCDVVKHRHTVDLFDKPCPSKLLNIAYIGNGRRFRRKEVKEKDLNRKVACLPFNNGSVMIPLLHGIEHSC</sequence>